<dbReference type="RefSeq" id="WP_379810457.1">
    <property type="nucleotide sequence ID" value="NZ_JBHUPC010000010.1"/>
</dbReference>
<dbReference type="InterPro" id="IPR037066">
    <property type="entry name" value="Plug_dom_sf"/>
</dbReference>
<dbReference type="Pfam" id="PF07715">
    <property type="entry name" value="Plug"/>
    <property type="match status" value="1"/>
</dbReference>
<feature type="signal peptide" evidence="4">
    <location>
        <begin position="1"/>
        <end position="22"/>
    </location>
</feature>
<keyword evidence="4" id="KW-0732">Signal</keyword>
<evidence type="ECO:0000313" key="7">
    <source>
        <dbReference type="Proteomes" id="UP001597534"/>
    </source>
</evidence>
<protein>
    <submittedName>
        <fullName evidence="6">TonB-dependent receptor plug domain-containing protein</fullName>
    </submittedName>
</protein>
<dbReference type="EMBL" id="JBHUPC010000010">
    <property type="protein sequence ID" value="MFD2890936.1"/>
    <property type="molecule type" value="Genomic_DNA"/>
</dbReference>
<dbReference type="InterPro" id="IPR012910">
    <property type="entry name" value="Plug_dom"/>
</dbReference>
<evidence type="ECO:0000256" key="2">
    <source>
        <dbReference type="ARBA" id="ARBA00023136"/>
    </source>
</evidence>
<dbReference type="SUPFAM" id="SSF49464">
    <property type="entry name" value="Carboxypeptidase regulatory domain-like"/>
    <property type="match status" value="1"/>
</dbReference>
<keyword evidence="2" id="KW-0472">Membrane</keyword>
<keyword evidence="7" id="KW-1185">Reference proteome</keyword>
<reference evidence="7" key="1">
    <citation type="journal article" date="2019" name="Int. J. Syst. Evol. Microbiol.">
        <title>The Global Catalogue of Microorganisms (GCM) 10K type strain sequencing project: providing services to taxonomists for standard genome sequencing and annotation.</title>
        <authorList>
            <consortium name="The Broad Institute Genomics Platform"/>
            <consortium name="The Broad Institute Genome Sequencing Center for Infectious Disease"/>
            <person name="Wu L."/>
            <person name="Ma J."/>
        </authorList>
    </citation>
    <scope>NUCLEOTIDE SEQUENCE [LARGE SCALE GENOMIC DNA]</scope>
    <source>
        <strain evidence="7">KCTC 22671</strain>
    </source>
</reference>
<dbReference type="SUPFAM" id="SSF56935">
    <property type="entry name" value="Porins"/>
    <property type="match status" value="1"/>
</dbReference>
<dbReference type="InterPro" id="IPR036942">
    <property type="entry name" value="Beta-barrel_TonB_sf"/>
</dbReference>
<proteinExistence type="predicted"/>
<feature type="chain" id="PRO_5047070238" evidence="4">
    <location>
        <begin position="23"/>
        <end position="848"/>
    </location>
</feature>
<evidence type="ECO:0000259" key="5">
    <source>
        <dbReference type="Pfam" id="PF07715"/>
    </source>
</evidence>
<keyword evidence="3" id="KW-0998">Cell outer membrane</keyword>
<feature type="domain" description="TonB-dependent receptor plug" evidence="5">
    <location>
        <begin position="220"/>
        <end position="297"/>
    </location>
</feature>
<gene>
    <name evidence="6" type="ORF">ACFS5J_02790</name>
</gene>
<evidence type="ECO:0000256" key="1">
    <source>
        <dbReference type="ARBA" id="ARBA00004442"/>
    </source>
</evidence>
<dbReference type="Gene3D" id="2.170.130.10">
    <property type="entry name" value="TonB-dependent receptor, plug domain"/>
    <property type="match status" value="1"/>
</dbReference>
<dbReference type="InterPro" id="IPR008969">
    <property type="entry name" value="CarboxyPept-like_regulatory"/>
</dbReference>
<dbReference type="Gene3D" id="2.40.170.20">
    <property type="entry name" value="TonB-dependent receptor, beta-barrel domain"/>
    <property type="match status" value="1"/>
</dbReference>
<accession>A0ABW5YIM2</accession>
<name>A0ABW5YIM2_9FLAO</name>
<organism evidence="6 7">
    <name type="scientific">Flavobacterium chuncheonense</name>
    <dbReference type="NCBI Taxonomy" id="2026653"/>
    <lineage>
        <taxon>Bacteria</taxon>
        <taxon>Pseudomonadati</taxon>
        <taxon>Bacteroidota</taxon>
        <taxon>Flavobacteriia</taxon>
        <taxon>Flavobacteriales</taxon>
        <taxon>Flavobacteriaceae</taxon>
        <taxon>Flavobacterium</taxon>
    </lineage>
</organism>
<dbReference type="Proteomes" id="UP001597534">
    <property type="component" value="Unassembled WGS sequence"/>
</dbReference>
<comment type="subcellular location">
    <subcellularLocation>
        <location evidence="1">Cell outer membrane</location>
    </subcellularLocation>
</comment>
<keyword evidence="6" id="KW-0675">Receptor</keyword>
<sequence length="848" mass="97599">MNLKKWSRFLVIGYLFAVSLQAQENGIPLPLKQILDNISKVHNVNFNYIDEEITFFKLNPPSKNLTLSEKLNYISKKTHLKFEFITPKHISIVNNQRLDKPLCGYLIDEDSQDPIAFATLQNLENNSYVTSDENGFFTFSEKNIFTIEVVHVGYESLSFSSSVLYSEICPKITVKQHVTILENYTAEVYLTKGITKKTNGIFELSPKKIGLLPGLTEPDVFQTLQQMPGFLSSDENIANTSVRGGTHDQNLYRWNGIKLFHTAHFFGLISTLNPNLMHKVSVMKNGTPAQYGDGVSGTVLISTHADSIEKPSAAIGVNLINVDFYSKFKISKNANIEISGRRSYTDFATSPTYSSYYNKIFQNTIVTNYSNSEDIKYNTTEDFYFYDFSAQYHQQIKNKTHLYVDLIGISNVLDVYQNKTENNLTINKNSYLEQQTLGASALLKSEWNKNNTLTFTAAVSYYSINSENESLENNQIFNQKNTVLDTETSITNATHITKSSILEYGYQFNEKGIQNIDEVNSPVISRKTKEVLRSHALFSDFKYLSKKGKINSRIGIRQTYIEEFSKWIFEPRFHFNYKLIPSVNIEIQAEKKHQTYSQIIDLQQDFLGIEKRRWVLSDNENIPIIKNNQIALGFTFSKKNWLLTLDNYYKIVEGISSQSQGFQNQLEFVKINGKYNVLGSELLVQKQWKNWTAWTSYTFMNNKYDFPNWNPSTFPNNFEISHTFKSAIITEINKIKLSLGSIWFTGKPNTTIYNNEPVYNIPGTPSVGYNNPNNSNLEDYFQLNFSTAYTIKTGKKSKLNFGFSLLNLFNNNKTINQHYRINYISNKVEQVNTYSLERTFNAFLRYNL</sequence>
<evidence type="ECO:0000256" key="4">
    <source>
        <dbReference type="SAM" id="SignalP"/>
    </source>
</evidence>
<comment type="caution">
    <text evidence="6">The sequence shown here is derived from an EMBL/GenBank/DDBJ whole genome shotgun (WGS) entry which is preliminary data.</text>
</comment>
<evidence type="ECO:0000313" key="6">
    <source>
        <dbReference type="EMBL" id="MFD2890936.1"/>
    </source>
</evidence>
<evidence type="ECO:0000256" key="3">
    <source>
        <dbReference type="ARBA" id="ARBA00023237"/>
    </source>
</evidence>